<keyword evidence="2" id="KW-1185">Reference proteome</keyword>
<dbReference type="RefSeq" id="XP_024729223.1">
    <property type="nucleotide sequence ID" value="XM_024881912.1"/>
</dbReference>
<evidence type="ECO:0000313" key="2">
    <source>
        <dbReference type="Proteomes" id="UP000235371"/>
    </source>
</evidence>
<organism evidence="1 2">
    <name type="scientific">Hyaloscypha bicolor E</name>
    <dbReference type="NCBI Taxonomy" id="1095630"/>
    <lineage>
        <taxon>Eukaryota</taxon>
        <taxon>Fungi</taxon>
        <taxon>Dikarya</taxon>
        <taxon>Ascomycota</taxon>
        <taxon>Pezizomycotina</taxon>
        <taxon>Leotiomycetes</taxon>
        <taxon>Helotiales</taxon>
        <taxon>Hyaloscyphaceae</taxon>
        <taxon>Hyaloscypha</taxon>
        <taxon>Hyaloscypha bicolor</taxon>
    </lineage>
</organism>
<dbReference type="AlphaFoldDB" id="A0A2J6SNG8"/>
<gene>
    <name evidence="1" type="ORF">K444DRAFT_621452</name>
</gene>
<dbReference type="GeneID" id="36589989"/>
<dbReference type="InParanoid" id="A0A2J6SNG8"/>
<reference evidence="1 2" key="1">
    <citation type="submission" date="2016-04" db="EMBL/GenBank/DDBJ databases">
        <title>A degradative enzymes factory behind the ericoid mycorrhizal symbiosis.</title>
        <authorList>
            <consortium name="DOE Joint Genome Institute"/>
            <person name="Martino E."/>
            <person name="Morin E."/>
            <person name="Grelet G."/>
            <person name="Kuo A."/>
            <person name="Kohler A."/>
            <person name="Daghino S."/>
            <person name="Barry K."/>
            <person name="Choi C."/>
            <person name="Cichocki N."/>
            <person name="Clum A."/>
            <person name="Copeland A."/>
            <person name="Hainaut M."/>
            <person name="Haridas S."/>
            <person name="Labutti K."/>
            <person name="Lindquist E."/>
            <person name="Lipzen A."/>
            <person name="Khouja H.-R."/>
            <person name="Murat C."/>
            <person name="Ohm R."/>
            <person name="Olson A."/>
            <person name="Spatafora J."/>
            <person name="Veneault-Fourrey C."/>
            <person name="Henrissat B."/>
            <person name="Grigoriev I."/>
            <person name="Martin F."/>
            <person name="Perotto S."/>
        </authorList>
    </citation>
    <scope>NUCLEOTIDE SEQUENCE [LARGE SCALE GENOMIC DNA]</scope>
    <source>
        <strain evidence="1 2">E</strain>
    </source>
</reference>
<protein>
    <recommendedName>
        <fullName evidence="3">F-box domain-containing protein</fullName>
    </recommendedName>
</protein>
<evidence type="ECO:0008006" key="3">
    <source>
        <dbReference type="Google" id="ProtNLM"/>
    </source>
</evidence>
<dbReference type="OrthoDB" id="3478523at2759"/>
<dbReference type="Proteomes" id="UP000235371">
    <property type="component" value="Unassembled WGS sequence"/>
</dbReference>
<proteinExistence type="predicted"/>
<dbReference type="EMBL" id="KZ613912">
    <property type="protein sequence ID" value="PMD52319.1"/>
    <property type="molecule type" value="Genomic_DNA"/>
</dbReference>
<name>A0A2J6SNG8_9HELO</name>
<sequence length="413" mass="47458">MEAKLRALQGPTPAFVIKLQRLPLEIVHQILDCLPLFKVLNLLAHKTPYAEKCVLTHRYLGLVFKSPSDIASVIDYFLLFRDIRIFCGQNLKDNYLIALNYSVSGYEGSSNYDIIEPLIDEMISDIRGHLRLELPDIDLIRSSTDFPAPLDSSFHNLLNRWFWITDAKEKINIAKANQWNKAADLLEAYPAMLKKTLDPSQDGLRPNTAHIADRFRGNAKRCLRDRQLAHPQNRLRAGWLPCVPGVDLIELVPYDRYLWLFLETVKKHPPVDVMDHIAASLQSITLSLTEVMDTNQMPEGATGRMEGEKYRYPPDTADNIRIAMNGLFYVYTGSTLLIVPRIHWPATMEPDFDNYVQNPRFFIGLKPHPANLPAEFHRCPVRKCKPHDDREYKWLEAFLKAVSWMQKEFGSSG</sequence>
<accession>A0A2J6SNG8</accession>
<evidence type="ECO:0000313" key="1">
    <source>
        <dbReference type="EMBL" id="PMD52319.1"/>
    </source>
</evidence>